<dbReference type="GO" id="GO:0006269">
    <property type="term" value="P:DNA replication, synthesis of primer"/>
    <property type="evidence" value="ECO:0007669"/>
    <property type="project" value="UniProtKB-UniRule"/>
</dbReference>
<dbReference type="PIRSF" id="PIRSF002811">
    <property type="entry name" value="DnaG"/>
    <property type="match status" value="1"/>
</dbReference>
<evidence type="ECO:0000256" key="8">
    <source>
        <dbReference type="ARBA" id="ARBA00022833"/>
    </source>
</evidence>
<feature type="zinc finger region" description="CHC2-type" evidence="12 14">
    <location>
        <begin position="39"/>
        <end position="63"/>
    </location>
</feature>
<evidence type="ECO:0000256" key="10">
    <source>
        <dbReference type="ARBA" id="ARBA00023125"/>
    </source>
</evidence>
<comment type="cofactor">
    <cofactor evidence="12 13 14">
        <name>Zn(2+)</name>
        <dbReference type="ChEBI" id="CHEBI:29105"/>
    </cofactor>
    <text evidence="12 13 14">Binds 1 zinc ion per monomer.</text>
</comment>
<dbReference type="SMART" id="SM00493">
    <property type="entry name" value="TOPRIM"/>
    <property type="match status" value="1"/>
</dbReference>
<dbReference type="Pfam" id="PF08275">
    <property type="entry name" value="DNAG_N"/>
    <property type="match status" value="1"/>
</dbReference>
<evidence type="ECO:0000313" key="16">
    <source>
        <dbReference type="EMBL" id="ACL69991.1"/>
    </source>
</evidence>
<dbReference type="PANTHER" id="PTHR30313">
    <property type="entry name" value="DNA PRIMASE"/>
    <property type="match status" value="1"/>
</dbReference>
<keyword evidence="11 12" id="KW-0804">Transcription</keyword>
<comment type="domain">
    <text evidence="12">Contains an N-terminal zinc-binding domain, a central core domain that contains the primase activity, and a C-terminal DnaB-binding domain.</text>
</comment>
<evidence type="ECO:0000256" key="6">
    <source>
        <dbReference type="ARBA" id="ARBA00022723"/>
    </source>
</evidence>
<dbReference type="CDD" id="cd03364">
    <property type="entry name" value="TOPRIM_DnaG_primases"/>
    <property type="match status" value="1"/>
</dbReference>
<dbReference type="HAMAP" id="MF_00974">
    <property type="entry name" value="DNA_primase_DnaG"/>
    <property type="match status" value="1"/>
</dbReference>
<evidence type="ECO:0000256" key="9">
    <source>
        <dbReference type="ARBA" id="ARBA00022842"/>
    </source>
</evidence>
<dbReference type="InterPro" id="IPR034151">
    <property type="entry name" value="TOPRIM_DnaG_bac"/>
</dbReference>
<dbReference type="GO" id="GO:0003677">
    <property type="term" value="F:DNA binding"/>
    <property type="evidence" value="ECO:0007669"/>
    <property type="project" value="UniProtKB-KW"/>
</dbReference>
<keyword evidence="6 12" id="KW-0479">Metal-binding</keyword>
<dbReference type="EC" id="2.7.7.101" evidence="12"/>
<dbReference type="NCBIfam" id="TIGR01391">
    <property type="entry name" value="dnaG"/>
    <property type="match status" value="1"/>
</dbReference>
<dbReference type="GO" id="GO:0008270">
    <property type="term" value="F:zinc ion binding"/>
    <property type="evidence" value="ECO:0007669"/>
    <property type="project" value="UniProtKB-UniRule"/>
</dbReference>
<dbReference type="InterPro" id="IPR050219">
    <property type="entry name" value="DnaG_primase"/>
</dbReference>
<dbReference type="AlphaFoldDB" id="B8CXH2"/>
<name>B8CXH2_HALOH</name>
<comment type="similarity">
    <text evidence="12 13">Belongs to the DnaG primase family.</text>
</comment>
<dbReference type="eggNOG" id="COG0358">
    <property type="taxonomic scope" value="Bacteria"/>
</dbReference>
<comment type="function">
    <text evidence="12 13">RNA polymerase that catalyzes the synthesis of short RNA molecules used as primers for DNA polymerase during DNA replication.</text>
</comment>
<comment type="subunit">
    <text evidence="12">Monomer. Interacts with DnaB.</text>
</comment>
<dbReference type="GO" id="GO:0000428">
    <property type="term" value="C:DNA-directed RNA polymerase complex"/>
    <property type="evidence" value="ECO:0007669"/>
    <property type="project" value="UniProtKB-KW"/>
</dbReference>
<dbReference type="Pfam" id="PF01807">
    <property type="entry name" value="Zn_ribbon_DnaG"/>
    <property type="match status" value="1"/>
</dbReference>
<dbReference type="InterPro" id="IPR030846">
    <property type="entry name" value="DnaG_bac"/>
</dbReference>
<keyword evidence="1 12" id="KW-0240">DNA-directed RNA polymerase</keyword>
<dbReference type="Gene3D" id="3.90.980.10">
    <property type="entry name" value="DNA primase, catalytic core, N-terminal domain"/>
    <property type="match status" value="1"/>
</dbReference>
<evidence type="ECO:0000256" key="11">
    <source>
        <dbReference type="ARBA" id="ARBA00023163"/>
    </source>
</evidence>
<dbReference type="InterPro" id="IPR036977">
    <property type="entry name" value="DNA_primase_Znf_CHC2"/>
</dbReference>
<accession>B8CXH2</accession>
<dbReference type="FunFam" id="3.90.980.10:FF:000001">
    <property type="entry name" value="DNA primase"/>
    <property type="match status" value="1"/>
</dbReference>
<dbReference type="EMBL" id="CP001098">
    <property type="protein sequence ID" value="ACL69991.1"/>
    <property type="molecule type" value="Genomic_DNA"/>
</dbReference>
<keyword evidence="8 12" id="KW-0862">Zinc</keyword>
<dbReference type="STRING" id="373903.Hore_12410"/>
<dbReference type="FunFam" id="3.40.1360.10:FF:000002">
    <property type="entry name" value="DNA primase"/>
    <property type="match status" value="1"/>
</dbReference>
<dbReference type="Gene3D" id="3.90.580.10">
    <property type="entry name" value="Zinc finger, CHC2-type domain"/>
    <property type="match status" value="1"/>
</dbReference>
<evidence type="ECO:0000259" key="15">
    <source>
        <dbReference type="PROSITE" id="PS50880"/>
    </source>
</evidence>
<dbReference type="Gene3D" id="3.40.1360.10">
    <property type="match status" value="1"/>
</dbReference>
<keyword evidence="7 12" id="KW-0863">Zinc-finger</keyword>
<dbReference type="Pfam" id="PF13155">
    <property type="entry name" value="Toprim_2"/>
    <property type="match status" value="1"/>
</dbReference>
<keyword evidence="3 12" id="KW-0808">Transferase</keyword>
<dbReference type="Pfam" id="PF10410">
    <property type="entry name" value="DnaB_bind"/>
    <property type="match status" value="1"/>
</dbReference>
<dbReference type="HOGENOM" id="CLU_013501_3_3_9"/>
<proteinExistence type="inferred from homology"/>
<dbReference type="SUPFAM" id="SSF56731">
    <property type="entry name" value="DNA primase core"/>
    <property type="match status" value="1"/>
</dbReference>
<dbReference type="InterPro" id="IPR013264">
    <property type="entry name" value="DNAG_N"/>
</dbReference>
<dbReference type="GO" id="GO:1990077">
    <property type="term" value="C:primosome complex"/>
    <property type="evidence" value="ECO:0007669"/>
    <property type="project" value="UniProtKB-KW"/>
</dbReference>
<dbReference type="SMART" id="SM00400">
    <property type="entry name" value="ZnF_CHCC"/>
    <property type="match status" value="1"/>
</dbReference>
<evidence type="ECO:0000256" key="5">
    <source>
        <dbReference type="ARBA" id="ARBA00022705"/>
    </source>
</evidence>
<keyword evidence="4 12" id="KW-0548">Nucleotidyltransferase</keyword>
<evidence type="ECO:0000256" key="3">
    <source>
        <dbReference type="ARBA" id="ARBA00022679"/>
    </source>
</evidence>
<dbReference type="RefSeq" id="WP_012636175.1">
    <property type="nucleotide sequence ID" value="NC_011899.1"/>
</dbReference>
<dbReference type="InterPro" id="IPR002694">
    <property type="entry name" value="Znf_CHC2"/>
</dbReference>
<dbReference type="InterPro" id="IPR006295">
    <property type="entry name" value="DNA_primase_DnaG"/>
</dbReference>
<evidence type="ECO:0000256" key="7">
    <source>
        <dbReference type="ARBA" id="ARBA00022771"/>
    </source>
</evidence>
<organism evidence="16 17">
    <name type="scientific">Halothermothrix orenii (strain H 168 / OCM 544 / DSM 9562)</name>
    <dbReference type="NCBI Taxonomy" id="373903"/>
    <lineage>
        <taxon>Bacteria</taxon>
        <taxon>Bacillati</taxon>
        <taxon>Bacillota</taxon>
        <taxon>Clostridia</taxon>
        <taxon>Halanaerobiales</taxon>
        <taxon>Halothermotrichaceae</taxon>
        <taxon>Halothermothrix</taxon>
    </lineage>
</organism>
<dbReference type="InterPro" id="IPR037068">
    <property type="entry name" value="DNA_primase_core_N_sf"/>
</dbReference>
<keyword evidence="2 12" id="KW-0639">Primosome</keyword>
<dbReference type="PANTHER" id="PTHR30313:SF2">
    <property type="entry name" value="DNA PRIMASE"/>
    <property type="match status" value="1"/>
</dbReference>
<feature type="domain" description="Toprim" evidence="15">
    <location>
        <begin position="259"/>
        <end position="340"/>
    </location>
</feature>
<gene>
    <name evidence="12" type="primary">dnaG</name>
    <name evidence="16" type="ordered locus">Hore_12410</name>
</gene>
<dbReference type="FunFam" id="3.90.580.10:FF:000001">
    <property type="entry name" value="DNA primase"/>
    <property type="match status" value="1"/>
</dbReference>
<dbReference type="PROSITE" id="PS50880">
    <property type="entry name" value="TOPRIM"/>
    <property type="match status" value="1"/>
</dbReference>
<dbReference type="InterPro" id="IPR006171">
    <property type="entry name" value="TOPRIM_dom"/>
</dbReference>
<keyword evidence="5 12" id="KW-0235">DNA replication</keyword>
<dbReference type="SUPFAM" id="SSF57783">
    <property type="entry name" value="Zinc beta-ribbon"/>
    <property type="match status" value="1"/>
</dbReference>
<evidence type="ECO:0000256" key="4">
    <source>
        <dbReference type="ARBA" id="ARBA00022695"/>
    </source>
</evidence>
<dbReference type="GO" id="GO:0003899">
    <property type="term" value="F:DNA-directed RNA polymerase activity"/>
    <property type="evidence" value="ECO:0007669"/>
    <property type="project" value="UniProtKB-UniRule"/>
</dbReference>
<evidence type="ECO:0000256" key="1">
    <source>
        <dbReference type="ARBA" id="ARBA00022478"/>
    </source>
</evidence>
<evidence type="ECO:0000256" key="14">
    <source>
        <dbReference type="PIRSR" id="PIRSR002811-1"/>
    </source>
</evidence>
<sequence>MGSSFEKFLDELKGSLDIVDLVSDYVDLKKVGKNYVGLCPFHQEKTPSFTVNPERQFFYCFGCGVGGDVISFLMEIENITFKESVKMLARRSGMEVPGDDPRHRQQLREREKLFKINHLTAKFYHYLLLETDQGLKAINYLKKRGFTKKDIKKFGLGYAPDRWDGLLKFLTGKGFEEGELVKAGLVLLSNNNNYYDRFRDRLIFPIFNSRGEVLAFGGRLIDSDESQPKYLNSPETPVFNKGKNLYGLNWAKHEMRKSSEVIIMEGYTDVLRAHQMGINNVVASLGTALTSEQARLIARYSNLAYISYDADTAGTKATLRGLDILKNAGLNVKVVDLPQDSDPDEYLRKKGVDEFYTLLEEAVDLVEFKIKQGLENIDLNNVQGKIEGTRKLVKILATLEDRIEREIYIQNVSDKFNLDPEILKSEVEKLIKINKNKDKNSSRRYTKKSNRRYFTNKNNKTNSFRSIHFIEEKLLHAFIDFPELRNTIVNEINTDMFSKEYQEVAEFLWENKDSLKGDIINNIESKVLRNKVMELMINNKTVQPEGVERLIVNFKEENVYNIKVGLYKKLQENNLNVNRLNKLLINFQKLSGNHRKEGL</sequence>
<keyword evidence="10 12" id="KW-0238">DNA-binding</keyword>
<dbReference type="KEGG" id="hor:Hore_12410"/>
<dbReference type="InterPro" id="IPR019475">
    <property type="entry name" value="DNA_primase_DnaB-bd"/>
</dbReference>
<comment type="catalytic activity">
    <reaction evidence="12">
        <text>ssDNA + n NTP = ssDNA/pppN(pN)n-1 hybrid + (n-1) diphosphate.</text>
        <dbReference type="EC" id="2.7.7.101"/>
    </reaction>
</comment>
<evidence type="ECO:0000256" key="2">
    <source>
        <dbReference type="ARBA" id="ARBA00022515"/>
    </source>
</evidence>
<evidence type="ECO:0000256" key="13">
    <source>
        <dbReference type="PIRNR" id="PIRNR002811"/>
    </source>
</evidence>
<protein>
    <recommendedName>
        <fullName evidence="12 13">DNA primase</fullName>
        <ecNumber evidence="12">2.7.7.101</ecNumber>
    </recommendedName>
</protein>
<keyword evidence="17" id="KW-1185">Reference proteome</keyword>
<reference evidence="16 17" key="1">
    <citation type="journal article" date="2009" name="PLoS ONE">
        <title>Genome analysis of the anaerobic thermohalophilic bacterium Halothermothrix orenii.</title>
        <authorList>
            <person name="Mavromatis K."/>
            <person name="Ivanova N."/>
            <person name="Anderson I."/>
            <person name="Lykidis A."/>
            <person name="Hooper S.D."/>
            <person name="Sun H."/>
            <person name="Kunin V."/>
            <person name="Lapidus A."/>
            <person name="Hugenholtz P."/>
            <person name="Patel B."/>
            <person name="Kyrpides N.C."/>
        </authorList>
    </citation>
    <scope>NUCLEOTIDE SEQUENCE [LARGE SCALE GENOMIC DNA]</scope>
    <source>
        <strain evidence="17">H 168 / OCM 544 / DSM 9562</strain>
    </source>
</reference>
<evidence type="ECO:0000313" key="17">
    <source>
        <dbReference type="Proteomes" id="UP000000719"/>
    </source>
</evidence>
<dbReference type="OrthoDB" id="9803773at2"/>
<dbReference type="Proteomes" id="UP000000719">
    <property type="component" value="Chromosome"/>
</dbReference>
<keyword evidence="9" id="KW-0460">Magnesium</keyword>
<evidence type="ECO:0000256" key="12">
    <source>
        <dbReference type="HAMAP-Rule" id="MF_00974"/>
    </source>
</evidence>
<dbReference type="GO" id="GO:0005737">
    <property type="term" value="C:cytoplasm"/>
    <property type="evidence" value="ECO:0007669"/>
    <property type="project" value="TreeGrafter"/>
</dbReference>